<dbReference type="InterPro" id="IPR051718">
    <property type="entry name" value="ARF_GTPase-activating"/>
</dbReference>
<dbReference type="EMBL" id="JAKWBI020000244">
    <property type="protein sequence ID" value="KAJ2898111.1"/>
    <property type="molecule type" value="Genomic_DNA"/>
</dbReference>
<evidence type="ECO:0000259" key="4">
    <source>
        <dbReference type="PROSITE" id="PS50115"/>
    </source>
</evidence>
<dbReference type="InterPro" id="IPR009060">
    <property type="entry name" value="UBA-like_sf"/>
</dbReference>
<feature type="region of interest" description="Disordered" evidence="2">
    <location>
        <begin position="124"/>
        <end position="212"/>
    </location>
</feature>
<feature type="region of interest" description="Disordered" evidence="2">
    <location>
        <begin position="598"/>
        <end position="617"/>
    </location>
</feature>
<keyword evidence="1" id="KW-0863">Zinc-finger</keyword>
<dbReference type="InterPro" id="IPR001164">
    <property type="entry name" value="ArfGAP_dom"/>
</dbReference>
<dbReference type="PROSITE" id="PS50115">
    <property type="entry name" value="ARFGAP"/>
    <property type="match status" value="1"/>
</dbReference>
<dbReference type="Gene3D" id="1.10.8.10">
    <property type="entry name" value="DNA helicase RuvA subunit, C-terminal domain"/>
    <property type="match status" value="1"/>
</dbReference>
<dbReference type="PROSITE" id="PS50030">
    <property type="entry name" value="UBA"/>
    <property type="match status" value="1"/>
</dbReference>
<dbReference type="InterPro" id="IPR037278">
    <property type="entry name" value="ARFGAP/RecO"/>
</dbReference>
<dbReference type="PANTHER" id="PTHR45705">
    <property type="entry name" value="FI20236P1"/>
    <property type="match status" value="1"/>
</dbReference>
<comment type="caution">
    <text evidence="5">The sequence shown here is derived from an EMBL/GenBank/DDBJ whole genome shotgun (WGS) entry which is preliminary data.</text>
</comment>
<dbReference type="PRINTS" id="PR00405">
    <property type="entry name" value="REVINTRACTNG"/>
</dbReference>
<dbReference type="InterPro" id="IPR038508">
    <property type="entry name" value="ArfGAP_dom_sf"/>
</dbReference>
<evidence type="ECO:0000256" key="2">
    <source>
        <dbReference type="SAM" id="MobiDB-lite"/>
    </source>
</evidence>
<evidence type="ECO:0000313" key="5">
    <source>
        <dbReference type="EMBL" id="KAJ2898111.1"/>
    </source>
</evidence>
<dbReference type="PANTHER" id="PTHR45705:SF7">
    <property type="entry name" value="ACTIVATING PROTEIN FOR ARF, PUTATIVE (AFU_ORTHOLOGUE AFUA_4G09120)-RELATED"/>
    <property type="match status" value="1"/>
</dbReference>
<evidence type="ECO:0000313" key="6">
    <source>
        <dbReference type="Proteomes" id="UP001201980"/>
    </source>
</evidence>
<feature type="region of interest" description="Disordered" evidence="2">
    <location>
        <begin position="385"/>
        <end position="435"/>
    </location>
</feature>
<sequence>MSGAMSKRQAARNEKALQDLVHKTTGNNICADCGARNPAWASWSLGIFLCMRCAAIHRKLGTHISKVKSISMDSWSNEQVDNMRKVGNLASNKIYNPQGKKPPVPIDADEADSAMERFIRQKYMNGGFKPTKRNSHGSTVSDEGTPPPLPPKTPSKFGLKSASSFLSLGSRKKDRGISALPSRDGESSPRTSQRRGSSPPRDKPSKGFGVSVDYSLGDEMEKKMASLRDMGFTDDQRNVMILKGMHGNMEKTVEALVRLGEGGRSSSLQSPQDTSVTNRSLTPTTMITPLSHGLSLGVSSPISGQRPVSSTSNNPFDNIKPIAQPQSSQSTGTIRSTNNPFLQQQQQQQQQVQQIASTNPFGMPGQQQNDFGLAQSFQNMSLSPAQTLFPHHTGGVPAPQPTSQPYQQSMTPPVQLTQSFPTVNSNSNMSYPPVQPLKQQPTGYNPFLQPQSSQSSAGLALNTNGVQGTFGMNPFARSPTRMQSPSPLAQIPETVQQNVYGSSVAVQSPSTNPFLATPTSAPLQAPQAYTQPQAQFHQAPAMWDQSQQQQQMMYQQHQRPDKASIMALYNHPQLAPQKPVAQQAVGQNAGDTIDLGFGQAQSPAPPRRTVSTPLPGSKNPFMMANGGGAAAMGASNASMPRSEDLIPGLSSASSAHQHASRESMLLGMDMAWTTTNGRHSPDAFASLSARAGR</sequence>
<evidence type="ECO:0000259" key="3">
    <source>
        <dbReference type="PROSITE" id="PS50030"/>
    </source>
</evidence>
<keyword evidence="6" id="KW-1185">Reference proteome</keyword>
<feature type="region of interest" description="Disordered" evidence="2">
    <location>
        <begin position="632"/>
        <end position="660"/>
    </location>
</feature>
<dbReference type="GO" id="GO:0005096">
    <property type="term" value="F:GTPase activator activity"/>
    <property type="evidence" value="ECO:0007669"/>
    <property type="project" value="InterPro"/>
</dbReference>
<protein>
    <submittedName>
        <fullName evidence="5">ArfGap-domain-containing protein</fullName>
    </submittedName>
</protein>
<dbReference type="Gene3D" id="1.10.220.150">
    <property type="entry name" value="Arf GTPase activating protein"/>
    <property type="match status" value="1"/>
</dbReference>
<dbReference type="GO" id="GO:0008270">
    <property type="term" value="F:zinc ion binding"/>
    <property type="evidence" value="ECO:0007669"/>
    <property type="project" value="UniProtKB-KW"/>
</dbReference>
<dbReference type="SUPFAM" id="SSF57863">
    <property type="entry name" value="ArfGap/RecO-like zinc finger"/>
    <property type="match status" value="1"/>
</dbReference>
<evidence type="ECO:0000256" key="1">
    <source>
        <dbReference type="PROSITE-ProRule" id="PRU00288"/>
    </source>
</evidence>
<dbReference type="Pfam" id="PF01412">
    <property type="entry name" value="ArfGap"/>
    <property type="match status" value="1"/>
</dbReference>
<feature type="region of interest" description="Disordered" evidence="2">
    <location>
        <begin position="297"/>
        <end position="370"/>
    </location>
</feature>
<reference evidence="5" key="1">
    <citation type="submission" date="2022-07" db="EMBL/GenBank/DDBJ databases">
        <title>Draft genome sequence of Zalerion maritima ATCC 34329, a (micro)plastics degrading marine fungus.</title>
        <authorList>
            <person name="Paco A."/>
            <person name="Goncalves M.F.M."/>
            <person name="Rocha-Santos T.A.P."/>
            <person name="Alves A."/>
        </authorList>
    </citation>
    <scope>NUCLEOTIDE SEQUENCE</scope>
    <source>
        <strain evidence="5">ATCC 34329</strain>
    </source>
</reference>
<dbReference type="SMART" id="SM00105">
    <property type="entry name" value="ArfGap"/>
    <property type="match status" value="1"/>
</dbReference>
<feature type="compositionally biased region" description="Low complexity" evidence="2">
    <location>
        <begin position="343"/>
        <end position="354"/>
    </location>
</feature>
<feature type="domain" description="Arf-GAP" evidence="4">
    <location>
        <begin position="14"/>
        <end position="136"/>
    </location>
</feature>
<gene>
    <name evidence="5" type="ORF">MKZ38_004170</name>
</gene>
<feature type="compositionally biased region" description="Polar residues" evidence="2">
    <location>
        <begin position="297"/>
        <end position="316"/>
    </location>
</feature>
<feature type="compositionally biased region" description="Polar residues" evidence="2">
    <location>
        <begin position="355"/>
        <end position="370"/>
    </location>
</feature>
<dbReference type="SUPFAM" id="SSF46934">
    <property type="entry name" value="UBA-like"/>
    <property type="match status" value="1"/>
</dbReference>
<dbReference type="CDD" id="cd08204">
    <property type="entry name" value="ArfGap"/>
    <property type="match status" value="1"/>
</dbReference>
<dbReference type="InterPro" id="IPR015940">
    <property type="entry name" value="UBA"/>
</dbReference>
<name>A0AAD5RLY0_9PEZI</name>
<feature type="compositionally biased region" description="Polar residues" evidence="2">
    <location>
        <begin position="324"/>
        <end position="342"/>
    </location>
</feature>
<feature type="compositionally biased region" description="Polar residues" evidence="2">
    <location>
        <begin position="401"/>
        <end position="430"/>
    </location>
</feature>
<feature type="domain" description="UBA" evidence="3">
    <location>
        <begin position="218"/>
        <end position="259"/>
    </location>
</feature>
<dbReference type="FunFam" id="1.10.8.10:FF:000081">
    <property type="entry name" value="GTPase activating protein for Arf"/>
    <property type="match status" value="1"/>
</dbReference>
<accession>A0AAD5RLY0</accession>
<organism evidence="5 6">
    <name type="scientific">Zalerion maritima</name>
    <dbReference type="NCBI Taxonomy" id="339359"/>
    <lineage>
        <taxon>Eukaryota</taxon>
        <taxon>Fungi</taxon>
        <taxon>Dikarya</taxon>
        <taxon>Ascomycota</taxon>
        <taxon>Pezizomycotina</taxon>
        <taxon>Sordariomycetes</taxon>
        <taxon>Lulworthiomycetidae</taxon>
        <taxon>Lulworthiales</taxon>
        <taxon>Lulworthiaceae</taxon>
        <taxon>Zalerion</taxon>
    </lineage>
</organism>
<dbReference type="GO" id="GO:0005737">
    <property type="term" value="C:cytoplasm"/>
    <property type="evidence" value="ECO:0007669"/>
    <property type="project" value="TreeGrafter"/>
</dbReference>
<keyword evidence="1" id="KW-0479">Metal-binding</keyword>
<dbReference type="AlphaFoldDB" id="A0AAD5RLY0"/>
<dbReference type="Proteomes" id="UP001201980">
    <property type="component" value="Unassembled WGS sequence"/>
</dbReference>
<keyword evidence="1" id="KW-0862">Zinc</keyword>
<proteinExistence type="predicted"/>
<dbReference type="FunFam" id="1.10.220.150:FF:000026">
    <property type="entry name" value="GTPase activating protein for Arf, putative"/>
    <property type="match status" value="1"/>
</dbReference>